<dbReference type="EMBL" id="CP034550">
    <property type="protein sequence ID" value="QFZ22460.1"/>
    <property type="molecule type" value="Genomic_DNA"/>
</dbReference>
<dbReference type="Proteomes" id="UP000325787">
    <property type="component" value="Chromosome"/>
</dbReference>
<name>A0A5Q0H9F8_SACSY</name>
<dbReference type="KEGG" id="ssyi:EKG83_38080"/>
<organism evidence="1 2">
    <name type="scientific">Saccharothrix syringae</name>
    <name type="common">Nocardiopsis syringae</name>
    <dbReference type="NCBI Taxonomy" id="103733"/>
    <lineage>
        <taxon>Bacteria</taxon>
        <taxon>Bacillati</taxon>
        <taxon>Actinomycetota</taxon>
        <taxon>Actinomycetes</taxon>
        <taxon>Pseudonocardiales</taxon>
        <taxon>Pseudonocardiaceae</taxon>
        <taxon>Saccharothrix</taxon>
    </lineage>
</organism>
<dbReference type="RefSeq" id="WP_153278707.1">
    <property type="nucleotide sequence ID" value="NZ_CP034550.1"/>
</dbReference>
<accession>A0A5Q0H9F8</accession>
<dbReference type="AlphaFoldDB" id="A0A5Q0H9F8"/>
<evidence type="ECO:0000313" key="1">
    <source>
        <dbReference type="EMBL" id="QFZ22460.1"/>
    </source>
</evidence>
<sequence>MGPVVDLDLQLGQFVESSLERFGCLVEVERQVRQRVQHVQVGLVWSSRLVGVAGVESRELIEDEAAFGLQLVVALAQALGERVVGVGALSLAQ</sequence>
<proteinExistence type="predicted"/>
<keyword evidence="2" id="KW-1185">Reference proteome</keyword>
<reference evidence="2" key="1">
    <citation type="journal article" date="2021" name="Curr. Microbiol.">
        <title>Complete genome of nocamycin-producing strain Saccharothrix syringae NRRL B-16468 reveals the biosynthetic potential for secondary metabolites.</title>
        <authorList>
            <person name="Mo X."/>
            <person name="Yang S."/>
        </authorList>
    </citation>
    <scope>NUCLEOTIDE SEQUENCE [LARGE SCALE GENOMIC DNA]</scope>
    <source>
        <strain evidence="2">ATCC 51364 / DSM 43886 / JCM 6844 / KCTC 9398 / NBRC 14523 / NRRL B-16468 / INA 2240</strain>
    </source>
</reference>
<evidence type="ECO:0000313" key="2">
    <source>
        <dbReference type="Proteomes" id="UP000325787"/>
    </source>
</evidence>
<gene>
    <name evidence="1" type="ORF">EKG83_38080</name>
</gene>
<protein>
    <submittedName>
        <fullName evidence="1">Uncharacterized protein</fullName>
    </submittedName>
</protein>